<evidence type="ECO:0000256" key="1">
    <source>
        <dbReference type="ARBA" id="ARBA00009058"/>
    </source>
</evidence>
<evidence type="ECO:0000313" key="4">
    <source>
        <dbReference type="Proteomes" id="UP000786811"/>
    </source>
</evidence>
<comment type="caution">
    <text evidence="3">The sequence shown here is derived from an EMBL/GenBank/DDBJ whole genome shotgun (WGS) entry which is preliminary data.</text>
</comment>
<dbReference type="AlphaFoldDB" id="A0A8J2MJH3"/>
<proteinExistence type="inferred from homology"/>
<evidence type="ECO:0000256" key="2">
    <source>
        <dbReference type="ARBA" id="ARBA00013846"/>
    </source>
</evidence>
<feature type="non-terminal residue" evidence="3">
    <location>
        <position position="1"/>
    </location>
</feature>
<keyword evidence="4" id="KW-1185">Reference proteome</keyword>
<dbReference type="EMBL" id="CAJNRD030001119">
    <property type="protein sequence ID" value="CAG5087537.1"/>
    <property type="molecule type" value="Genomic_DNA"/>
</dbReference>
<protein>
    <recommendedName>
        <fullName evidence="2">Protein FMC1 homolog</fullName>
    </recommendedName>
</protein>
<dbReference type="OrthoDB" id="551431at2759"/>
<reference evidence="3" key="1">
    <citation type="submission" date="2021-04" db="EMBL/GenBank/DDBJ databases">
        <authorList>
            <person name="Chebbi M.A.C M."/>
        </authorList>
    </citation>
    <scope>NUCLEOTIDE SEQUENCE</scope>
</reference>
<comment type="similarity">
    <text evidence="1">Belongs to the FMC1 family.</text>
</comment>
<dbReference type="PANTHER" id="PTHR31716:SF1">
    <property type="entry name" value="PROTEIN FMC1 HOMOLOG"/>
    <property type="match status" value="1"/>
</dbReference>
<name>A0A8J2MJH3_COTCN</name>
<dbReference type="GO" id="GO:0005739">
    <property type="term" value="C:mitochondrion"/>
    <property type="evidence" value="ECO:0007669"/>
    <property type="project" value="TreeGrafter"/>
</dbReference>
<evidence type="ECO:0000313" key="3">
    <source>
        <dbReference type="EMBL" id="CAG5087537.1"/>
    </source>
</evidence>
<organism evidence="3 4">
    <name type="scientific">Cotesia congregata</name>
    <name type="common">Parasitoid wasp</name>
    <name type="synonym">Apanteles congregatus</name>
    <dbReference type="NCBI Taxonomy" id="51543"/>
    <lineage>
        <taxon>Eukaryota</taxon>
        <taxon>Metazoa</taxon>
        <taxon>Ecdysozoa</taxon>
        <taxon>Arthropoda</taxon>
        <taxon>Hexapoda</taxon>
        <taxon>Insecta</taxon>
        <taxon>Pterygota</taxon>
        <taxon>Neoptera</taxon>
        <taxon>Endopterygota</taxon>
        <taxon>Hymenoptera</taxon>
        <taxon>Apocrita</taxon>
        <taxon>Ichneumonoidea</taxon>
        <taxon>Braconidae</taxon>
        <taxon>Microgastrinae</taxon>
        <taxon>Cotesia</taxon>
    </lineage>
</organism>
<accession>A0A8J2MJH3</accession>
<dbReference type="Pfam" id="PF13233">
    <property type="entry name" value="Complex1_LYR_2"/>
    <property type="match status" value="1"/>
</dbReference>
<dbReference type="PANTHER" id="PTHR31716">
    <property type="entry name" value="PROTEIN FMC1 HOMOLOG"/>
    <property type="match status" value="1"/>
</dbReference>
<sequence>LKMNSNLQLIRSLLREIRLTSSESKIKDNIVVRYIMEQARAHKETSETLCKAREELLHLATTYNCYLSSLRTYNEINTQYAGAGERTVRETADLVGFKLPHDPNIDLFMSMLCGSV</sequence>
<dbReference type="Proteomes" id="UP000786811">
    <property type="component" value="Unassembled WGS sequence"/>
</dbReference>
<gene>
    <name evidence="3" type="ORF">HICCMSTLAB_LOCUS4538</name>
</gene>
<dbReference type="InterPro" id="IPR037667">
    <property type="entry name" value="FMC1_homologue"/>
</dbReference>